<evidence type="ECO:0000313" key="1">
    <source>
        <dbReference type="EMBL" id="SVE00959.1"/>
    </source>
</evidence>
<organism evidence="1">
    <name type="scientific">marine metagenome</name>
    <dbReference type="NCBI Taxonomy" id="408172"/>
    <lineage>
        <taxon>unclassified sequences</taxon>
        <taxon>metagenomes</taxon>
        <taxon>ecological metagenomes</taxon>
    </lineage>
</organism>
<gene>
    <name evidence="1" type="ORF">METZ01_LOCUS453813</name>
</gene>
<reference evidence="1" key="1">
    <citation type="submission" date="2018-05" db="EMBL/GenBank/DDBJ databases">
        <authorList>
            <person name="Lanie J.A."/>
            <person name="Ng W.-L."/>
            <person name="Kazmierczak K.M."/>
            <person name="Andrzejewski T.M."/>
            <person name="Davidsen T.M."/>
            <person name="Wayne K.J."/>
            <person name="Tettelin H."/>
            <person name="Glass J.I."/>
            <person name="Rusch D."/>
            <person name="Podicherti R."/>
            <person name="Tsui H.-C.T."/>
            <person name="Winkler M.E."/>
        </authorList>
    </citation>
    <scope>NUCLEOTIDE SEQUENCE</scope>
</reference>
<accession>A0A383A049</accession>
<feature type="non-terminal residue" evidence="1">
    <location>
        <position position="1"/>
    </location>
</feature>
<protein>
    <submittedName>
        <fullName evidence="1">Uncharacterized protein</fullName>
    </submittedName>
</protein>
<sequence length="31" mass="3209">IVDIHLNTVSLAARTYSTPARPSAGITNTPA</sequence>
<proteinExistence type="predicted"/>
<name>A0A383A049_9ZZZZ</name>
<dbReference type="AlphaFoldDB" id="A0A383A049"/>
<dbReference type="EMBL" id="UINC01187963">
    <property type="protein sequence ID" value="SVE00959.1"/>
    <property type="molecule type" value="Genomic_DNA"/>
</dbReference>